<dbReference type="PROSITE" id="PS50011">
    <property type="entry name" value="PROTEIN_KINASE_DOM"/>
    <property type="match status" value="1"/>
</dbReference>
<dbReference type="InterPro" id="IPR011009">
    <property type="entry name" value="Kinase-like_dom_sf"/>
</dbReference>
<evidence type="ECO:0000313" key="4">
    <source>
        <dbReference type="Proteomes" id="UP001497516"/>
    </source>
</evidence>
<dbReference type="EMBL" id="OZ034813">
    <property type="protein sequence ID" value="CAL1358071.1"/>
    <property type="molecule type" value="Genomic_DNA"/>
</dbReference>
<dbReference type="Proteomes" id="UP001497516">
    <property type="component" value="Chromosome 1"/>
</dbReference>
<organism evidence="3 4">
    <name type="scientific">Linum trigynum</name>
    <dbReference type="NCBI Taxonomy" id="586398"/>
    <lineage>
        <taxon>Eukaryota</taxon>
        <taxon>Viridiplantae</taxon>
        <taxon>Streptophyta</taxon>
        <taxon>Embryophyta</taxon>
        <taxon>Tracheophyta</taxon>
        <taxon>Spermatophyta</taxon>
        <taxon>Magnoliopsida</taxon>
        <taxon>eudicotyledons</taxon>
        <taxon>Gunneridae</taxon>
        <taxon>Pentapetalae</taxon>
        <taxon>rosids</taxon>
        <taxon>fabids</taxon>
        <taxon>Malpighiales</taxon>
        <taxon>Linaceae</taxon>
        <taxon>Linum</taxon>
    </lineage>
</organism>
<gene>
    <name evidence="3" type="ORF">LTRI10_LOCUS5655</name>
</gene>
<dbReference type="Pfam" id="PF00069">
    <property type="entry name" value="Pkinase"/>
    <property type="match status" value="1"/>
</dbReference>
<sequence>MQSKLNFLGRLSHPNLVKLLGYCWEYKQLYLVYEFVQKGSLKNQLFRKNATDKPLPWDLRLKIATGAARALAFLHTSDEQVICHDFKTSSILLDNNYNAKIYDIEMVKLDPTNGEPRGTSDVMGTPEYTAPEYIATGYLYAKSDVYSFGVILLELMTGLRAVDSKRRDEQHNLVDWLRPTLSRKRPTLLRKRRLKNIMDARMEGQYSCKAMLHAARVVLKCLEPDRKARPSMKEIVEDLVKIQAIKDKPMLPRRGSGSGPNPERVVT</sequence>
<feature type="domain" description="Protein kinase" evidence="2">
    <location>
        <begin position="1"/>
        <end position="251"/>
    </location>
</feature>
<feature type="region of interest" description="Disordered" evidence="1">
    <location>
        <begin position="247"/>
        <end position="267"/>
    </location>
</feature>
<dbReference type="Gene3D" id="3.30.200.20">
    <property type="entry name" value="Phosphorylase Kinase, domain 1"/>
    <property type="match status" value="1"/>
</dbReference>
<dbReference type="PANTHER" id="PTHR45621">
    <property type="entry name" value="OS01G0588500 PROTEIN-RELATED"/>
    <property type="match status" value="1"/>
</dbReference>
<dbReference type="GO" id="GO:0004672">
    <property type="term" value="F:protein kinase activity"/>
    <property type="evidence" value="ECO:0007669"/>
    <property type="project" value="InterPro"/>
</dbReference>
<protein>
    <recommendedName>
        <fullName evidence="2">Protein kinase domain-containing protein</fullName>
    </recommendedName>
</protein>
<dbReference type="FunFam" id="1.10.510.10:FF:000095">
    <property type="entry name" value="protein STRUBBELIG-RECEPTOR FAMILY 8"/>
    <property type="match status" value="1"/>
</dbReference>
<reference evidence="3 4" key="1">
    <citation type="submission" date="2024-04" db="EMBL/GenBank/DDBJ databases">
        <authorList>
            <person name="Fracassetti M."/>
        </authorList>
    </citation>
    <scope>NUCLEOTIDE SEQUENCE [LARGE SCALE GENOMIC DNA]</scope>
</reference>
<name>A0AAV2CPU0_9ROSI</name>
<dbReference type="PIRSF" id="PIRSF000654">
    <property type="entry name" value="Integrin-linked_kinase"/>
    <property type="match status" value="1"/>
</dbReference>
<dbReference type="AlphaFoldDB" id="A0AAV2CPU0"/>
<evidence type="ECO:0000256" key="1">
    <source>
        <dbReference type="SAM" id="MobiDB-lite"/>
    </source>
</evidence>
<dbReference type="Gene3D" id="1.10.510.10">
    <property type="entry name" value="Transferase(Phosphotransferase) domain 1"/>
    <property type="match status" value="1"/>
</dbReference>
<evidence type="ECO:0000313" key="3">
    <source>
        <dbReference type="EMBL" id="CAL1358071.1"/>
    </source>
</evidence>
<keyword evidence="4" id="KW-1185">Reference proteome</keyword>
<evidence type="ECO:0000259" key="2">
    <source>
        <dbReference type="PROSITE" id="PS50011"/>
    </source>
</evidence>
<dbReference type="InterPro" id="IPR050823">
    <property type="entry name" value="Plant_Ser_Thr_Prot_Kinase"/>
</dbReference>
<dbReference type="InterPro" id="IPR000719">
    <property type="entry name" value="Prot_kinase_dom"/>
</dbReference>
<accession>A0AAV2CPU0</accession>
<dbReference type="GO" id="GO:0005524">
    <property type="term" value="F:ATP binding"/>
    <property type="evidence" value="ECO:0007669"/>
    <property type="project" value="InterPro"/>
</dbReference>
<proteinExistence type="predicted"/>
<dbReference type="SUPFAM" id="SSF56112">
    <property type="entry name" value="Protein kinase-like (PK-like)"/>
    <property type="match status" value="1"/>
</dbReference>